<reference evidence="5 6" key="1">
    <citation type="journal article" date="2019" name="Int. J. Syst. Evol. Microbiol.">
        <title>The Global Catalogue of Microorganisms (GCM) 10K type strain sequencing project: providing services to taxonomists for standard genome sequencing and annotation.</title>
        <authorList>
            <consortium name="The Broad Institute Genomics Platform"/>
            <consortium name="The Broad Institute Genome Sequencing Center for Infectious Disease"/>
            <person name="Wu L."/>
            <person name="Ma J."/>
        </authorList>
    </citation>
    <scope>NUCLEOTIDE SEQUENCE [LARGE SCALE GENOMIC DNA]</scope>
    <source>
        <strain evidence="5 6">DT72</strain>
    </source>
</reference>
<evidence type="ECO:0000259" key="3">
    <source>
        <dbReference type="PROSITE" id="PS50112"/>
    </source>
</evidence>
<dbReference type="InterPro" id="IPR013656">
    <property type="entry name" value="PAS_4"/>
</dbReference>
<feature type="compositionally biased region" description="Basic residues" evidence="2">
    <location>
        <begin position="222"/>
        <end position="236"/>
    </location>
</feature>
<dbReference type="Gene3D" id="3.30.450.20">
    <property type="entry name" value="PAS domain"/>
    <property type="match status" value="1"/>
</dbReference>
<dbReference type="RefSeq" id="WP_382209168.1">
    <property type="nucleotide sequence ID" value="NZ_JBHSZH010000005.1"/>
</dbReference>
<name>A0ABD5WGF5_9EURY</name>
<dbReference type="InterPro" id="IPR035965">
    <property type="entry name" value="PAS-like_dom_sf"/>
</dbReference>
<keyword evidence="1" id="KW-0807">Transducer</keyword>
<evidence type="ECO:0000313" key="5">
    <source>
        <dbReference type="EMBL" id="MFC7079692.1"/>
    </source>
</evidence>
<dbReference type="InterPro" id="IPR000014">
    <property type="entry name" value="PAS"/>
</dbReference>
<feature type="domain" description="HAMP" evidence="4">
    <location>
        <begin position="151"/>
        <end position="214"/>
    </location>
</feature>
<accession>A0ABD5WGF5</accession>
<feature type="region of interest" description="Disordered" evidence="2">
    <location>
        <begin position="217"/>
        <end position="236"/>
    </location>
</feature>
<feature type="domain" description="PAS" evidence="3">
    <location>
        <begin position="25"/>
        <end position="71"/>
    </location>
</feature>
<comment type="caution">
    <text evidence="5">The sequence shown here is derived from an EMBL/GenBank/DDBJ whole genome shotgun (WGS) entry which is preliminary data.</text>
</comment>
<dbReference type="CDD" id="cd00130">
    <property type="entry name" value="PAS"/>
    <property type="match status" value="1"/>
</dbReference>
<dbReference type="Pfam" id="PF08448">
    <property type="entry name" value="PAS_4"/>
    <property type="match status" value="1"/>
</dbReference>
<protein>
    <submittedName>
        <fullName evidence="5">PAS domain-containing protein</fullName>
    </submittedName>
</protein>
<dbReference type="Proteomes" id="UP001596407">
    <property type="component" value="Unassembled WGS sequence"/>
</dbReference>
<dbReference type="PROSITE" id="PS50112">
    <property type="entry name" value="PAS"/>
    <property type="match status" value="1"/>
</dbReference>
<dbReference type="SMART" id="SM00091">
    <property type="entry name" value="PAS"/>
    <property type="match status" value="1"/>
</dbReference>
<dbReference type="EMBL" id="JBHSZH010000005">
    <property type="protein sequence ID" value="MFC7079692.1"/>
    <property type="molecule type" value="Genomic_DNA"/>
</dbReference>
<dbReference type="AlphaFoldDB" id="A0ABD5WGF5"/>
<dbReference type="NCBIfam" id="TIGR00229">
    <property type="entry name" value="sensory_box"/>
    <property type="match status" value="1"/>
</dbReference>
<keyword evidence="6" id="KW-1185">Reference proteome</keyword>
<dbReference type="PROSITE" id="PS50885">
    <property type="entry name" value="HAMP"/>
    <property type="match status" value="1"/>
</dbReference>
<dbReference type="GO" id="GO:0007165">
    <property type="term" value="P:signal transduction"/>
    <property type="evidence" value="ECO:0007669"/>
    <property type="project" value="UniProtKB-KW"/>
</dbReference>
<sequence length="236" mass="25962">MEPTDDDAARLGSDTSTEDAVDVETEVLLQNILDGLEAATLVVDADGDVTHLNRQALALFDTTQEDAVGRTPDELRGDGGQSPRLVEEALETGEEIQQRQETLEVGGETIVISRSIVPFVTDEGEVTGGLEIDRDVTARIEEERRKEKLNDYQQRVLTDLQTKLDALADGDLTIDPSVPEPDADFAEMQETHAEFTAMNRSLERAVENIQTVVEDLTAQRTNSRRRASNSAGRAKR</sequence>
<gene>
    <name evidence="5" type="ORF">ACFQJ6_05580</name>
</gene>
<proteinExistence type="predicted"/>
<dbReference type="InterPro" id="IPR003660">
    <property type="entry name" value="HAMP_dom"/>
</dbReference>
<organism evidence="5 6">
    <name type="scientific">Halorussus caseinilyticus</name>
    <dbReference type="NCBI Taxonomy" id="3034025"/>
    <lineage>
        <taxon>Archaea</taxon>
        <taxon>Methanobacteriati</taxon>
        <taxon>Methanobacteriota</taxon>
        <taxon>Stenosarchaea group</taxon>
        <taxon>Halobacteria</taxon>
        <taxon>Halobacteriales</taxon>
        <taxon>Haladaptataceae</taxon>
        <taxon>Halorussus</taxon>
    </lineage>
</organism>
<evidence type="ECO:0000256" key="1">
    <source>
        <dbReference type="ARBA" id="ARBA00023224"/>
    </source>
</evidence>
<feature type="region of interest" description="Disordered" evidence="2">
    <location>
        <begin position="1"/>
        <end position="21"/>
    </location>
</feature>
<evidence type="ECO:0000259" key="4">
    <source>
        <dbReference type="PROSITE" id="PS50885"/>
    </source>
</evidence>
<evidence type="ECO:0000313" key="6">
    <source>
        <dbReference type="Proteomes" id="UP001596407"/>
    </source>
</evidence>
<evidence type="ECO:0000256" key="2">
    <source>
        <dbReference type="SAM" id="MobiDB-lite"/>
    </source>
</evidence>
<dbReference type="SUPFAM" id="SSF55785">
    <property type="entry name" value="PYP-like sensor domain (PAS domain)"/>
    <property type="match status" value="1"/>
</dbReference>